<dbReference type="AlphaFoldDB" id="M5RRG0"/>
<dbReference type="EMBL" id="ANOG01000725">
    <property type="protein sequence ID" value="EMI17977.1"/>
    <property type="molecule type" value="Genomic_DNA"/>
</dbReference>
<proteinExistence type="predicted"/>
<reference evidence="1 2" key="1">
    <citation type="journal article" date="2013" name="Mar. Genomics">
        <title>Expression of sulfatases in Rhodopirellula baltica and the diversity of sulfatases in the genus Rhodopirellula.</title>
        <authorList>
            <person name="Wegner C.E."/>
            <person name="Richter-Heitmann T."/>
            <person name="Klindworth A."/>
            <person name="Klockow C."/>
            <person name="Richter M."/>
            <person name="Achstetter T."/>
            <person name="Glockner F.O."/>
            <person name="Harder J."/>
        </authorList>
    </citation>
    <scope>NUCLEOTIDE SEQUENCE [LARGE SCALE GENOMIC DNA]</scope>
    <source>
        <strain evidence="1 2">SM1</strain>
    </source>
</reference>
<sequence>MPLLSKRRICESTSSLVWMGGKFKTLLSPDFPQSLLFDAFRRSLE</sequence>
<comment type="caution">
    <text evidence="1">The sequence shown here is derived from an EMBL/GenBank/DDBJ whole genome shotgun (WGS) entry which is preliminary data.</text>
</comment>
<keyword evidence="2" id="KW-1185">Reference proteome</keyword>
<gene>
    <name evidence="1" type="ORF">RMSM_05099</name>
</gene>
<accession>M5RRG0</accession>
<organism evidence="1 2">
    <name type="scientific">Rhodopirellula maiorica SM1</name>
    <dbReference type="NCBI Taxonomy" id="1265738"/>
    <lineage>
        <taxon>Bacteria</taxon>
        <taxon>Pseudomonadati</taxon>
        <taxon>Planctomycetota</taxon>
        <taxon>Planctomycetia</taxon>
        <taxon>Pirellulales</taxon>
        <taxon>Pirellulaceae</taxon>
        <taxon>Novipirellula</taxon>
    </lineage>
</organism>
<name>M5RRG0_9BACT</name>
<protein>
    <submittedName>
        <fullName evidence="1">Uncharacterized protein</fullName>
    </submittedName>
</protein>
<dbReference type="Proteomes" id="UP000011991">
    <property type="component" value="Unassembled WGS sequence"/>
</dbReference>
<dbReference type="PATRIC" id="fig|1265738.3.peg.5126"/>
<evidence type="ECO:0000313" key="2">
    <source>
        <dbReference type="Proteomes" id="UP000011991"/>
    </source>
</evidence>
<evidence type="ECO:0000313" key="1">
    <source>
        <dbReference type="EMBL" id="EMI17977.1"/>
    </source>
</evidence>